<evidence type="ECO:0008006" key="3">
    <source>
        <dbReference type="Google" id="ProtNLM"/>
    </source>
</evidence>
<feature type="compositionally biased region" description="Low complexity" evidence="1">
    <location>
        <begin position="304"/>
        <end position="319"/>
    </location>
</feature>
<feature type="compositionally biased region" description="Polar residues" evidence="1">
    <location>
        <begin position="230"/>
        <end position="244"/>
    </location>
</feature>
<dbReference type="InterPro" id="IPR012334">
    <property type="entry name" value="Pectin_lyas_fold"/>
</dbReference>
<sequence>MVIRCGPDGKSSNECVFTGGDYHVDATNFLGMDDDIAENVRFEGLTFEDAKRYSVWASMKGDITFKDCIFQDHKTAIVPVLLDYTDPEQPESHLSVTFEQCSFTNNRFFGMGSNTAIVFGNGNQNHLDFRQTTFTNNNMLHNNTLQATRSFLIETLGPLNVEFSCFTDNQLGVSPISVFGNTFTSSENYAVSSSSNIVTSDTQYCSFASVFETLQQFEDFNPVCAQATATSCKSESTDAPTSAPTMEPSEMPTIAPTAVPTRAPTTSPSGAPSSIPTISPTAVPTGAPSATPSNTPSAQPSVGPTATPTSMPTRSPTSTFVFNTEQPTANTDRSINGAEGGDDGSGSNSISMMASAVAMLAAIIGLLL</sequence>
<dbReference type="SUPFAM" id="SSF51126">
    <property type="entry name" value="Pectin lyase-like"/>
    <property type="match status" value="1"/>
</dbReference>
<protein>
    <recommendedName>
        <fullName evidence="3">Right handed beta helix domain-containing protein</fullName>
    </recommendedName>
</protein>
<dbReference type="InterPro" id="IPR011050">
    <property type="entry name" value="Pectin_lyase_fold/virulence"/>
</dbReference>
<feature type="compositionally biased region" description="Low complexity" evidence="1">
    <location>
        <begin position="252"/>
        <end position="285"/>
    </location>
</feature>
<name>A0A7R9WU28_9STRA</name>
<gene>
    <name evidence="2" type="ORF">CAUS1442_LOCUS7051</name>
</gene>
<dbReference type="EMBL" id="HBEF01011174">
    <property type="protein sequence ID" value="CAD8334946.1"/>
    <property type="molecule type" value="Transcribed_RNA"/>
</dbReference>
<proteinExistence type="predicted"/>
<evidence type="ECO:0000256" key="1">
    <source>
        <dbReference type="SAM" id="MobiDB-lite"/>
    </source>
</evidence>
<dbReference type="AlphaFoldDB" id="A0A7R9WU28"/>
<accession>A0A7R9WU28</accession>
<reference evidence="2" key="1">
    <citation type="submission" date="2021-01" db="EMBL/GenBank/DDBJ databases">
        <authorList>
            <person name="Corre E."/>
            <person name="Pelletier E."/>
            <person name="Niang G."/>
            <person name="Scheremetjew M."/>
            <person name="Finn R."/>
            <person name="Kale V."/>
            <person name="Holt S."/>
            <person name="Cochrane G."/>
            <person name="Meng A."/>
            <person name="Brown T."/>
            <person name="Cohen L."/>
        </authorList>
    </citation>
    <scope>NUCLEOTIDE SEQUENCE</scope>
    <source>
        <strain evidence="2">CCMP3328</strain>
    </source>
</reference>
<feature type="region of interest" description="Disordered" evidence="1">
    <location>
        <begin position="230"/>
        <end position="346"/>
    </location>
</feature>
<dbReference type="Gene3D" id="2.160.20.10">
    <property type="entry name" value="Single-stranded right-handed beta-helix, Pectin lyase-like"/>
    <property type="match status" value="1"/>
</dbReference>
<organism evidence="2">
    <name type="scientific">Craspedostauros australis</name>
    <dbReference type="NCBI Taxonomy" id="1486917"/>
    <lineage>
        <taxon>Eukaryota</taxon>
        <taxon>Sar</taxon>
        <taxon>Stramenopiles</taxon>
        <taxon>Ochrophyta</taxon>
        <taxon>Bacillariophyta</taxon>
        <taxon>Bacillariophyceae</taxon>
        <taxon>Bacillariophycidae</taxon>
        <taxon>Naviculales</taxon>
        <taxon>Naviculaceae</taxon>
        <taxon>Craspedostauros</taxon>
    </lineage>
</organism>
<feature type="compositionally biased region" description="Polar residues" evidence="1">
    <location>
        <begin position="288"/>
        <end position="302"/>
    </location>
</feature>
<evidence type="ECO:0000313" key="2">
    <source>
        <dbReference type="EMBL" id="CAD8334946.1"/>
    </source>
</evidence>
<feature type="compositionally biased region" description="Polar residues" evidence="1">
    <location>
        <begin position="320"/>
        <end position="334"/>
    </location>
</feature>